<evidence type="ECO:0000313" key="1">
    <source>
        <dbReference type="EMBL" id="PVZ11861.1"/>
    </source>
</evidence>
<dbReference type="AlphaFoldDB" id="A0A2U1FI78"/>
<name>A0A2U1FI78_9PSEU</name>
<dbReference type="Proteomes" id="UP000245639">
    <property type="component" value="Unassembled WGS sequence"/>
</dbReference>
<proteinExistence type="predicted"/>
<accession>A0A2U1FI78</accession>
<dbReference type="EMBL" id="QEKW01000003">
    <property type="protein sequence ID" value="PVZ11861.1"/>
    <property type="molecule type" value="Genomic_DNA"/>
</dbReference>
<protein>
    <submittedName>
        <fullName evidence="1">Uncharacterized protein</fullName>
    </submittedName>
</protein>
<comment type="caution">
    <text evidence="1">The sequence shown here is derived from an EMBL/GenBank/DDBJ whole genome shotgun (WGS) entry which is preliminary data.</text>
</comment>
<gene>
    <name evidence="1" type="ORF">C8D89_103191</name>
</gene>
<keyword evidence="2" id="KW-1185">Reference proteome</keyword>
<sequence length="66" mass="7500">MGIGPYEHAHDRATKPWIPDCALCVKQAKQGKRRKAMTLISGTALCKEHARELMNSGRARIEEYFK</sequence>
<evidence type="ECO:0000313" key="2">
    <source>
        <dbReference type="Proteomes" id="UP000245639"/>
    </source>
</evidence>
<organism evidence="1 2">
    <name type="scientific">Actinomycetospora cinnamomea</name>
    <dbReference type="NCBI Taxonomy" id="663609"/>
    <lineage>
        <taxon>Bacteria</taxon>
        <taxon>Bacillati</taxon>
        <taxon>Actinomycetota</taxon>
        <taxon>Actinomycetes</taxon>
        <taxon>Pseudonocardiales</taxon>
        <taxon>Pseudonocardiaceae</taxon>
        <taxon>Actinomycetospora</taxon>
    </lineage>
</organism>
<reference evidence="1 2" key="1">
    <citation type="submission" date="2018-04" db="EMBL/GenBank/DDBJ databases">
        <title>Genomic Encyclopedia of Type Strains, Phase IV (KMG-IV): sequencing the most valuable type-strain genomes for metagenomic binning, comparative biology and taxonomic classification.</title>
        <authorList>
            <person name="Goeker M."/>
        </authorList>
    </citation>
    <scope>NUCLEOTIDE SEQUENCE [LARGE SCALE GENOMIC DNA]</scope>
    <source>
        <strain evidence="1 2">DSM 45771</strain>
    </source>
</reference>